<name>W5SVF3_9SPIR</name>
<gene>
    <name evidence="1" type="ORF">BCO_0005803</name>
</gene>
<evidence type="ECO:0000313" key="1">
    <source>
        <dbReference type="EMBL" id="AHH11194.1"/>
    </source>
</evidence>
<proteinExistence type="predicted"/>
<protein>
    <submittedName>
        <fullName evidence="1">Uncharacterized protein</fullName>
    </submittedName>
</protein>
<organism evidence="1">
    <name type="scientific">Borrelia coriaceae ATCC 43381</name>
    <dbReference type="NCBI Taxonomy" id="1408429"/>
    <lineage>
        <taxon>Bacteria</taxon>
        <taxon>Pseudomonadati</taxon>
        <taxon>Spirochaetota</taxon>
        <taxon>Spirochaetia</taxon>
        <taxon>Spirochaetales</taxon>
        <taxon>Borreliaceae</taxon>
        <taxon>Borrelia</taxon>
    </lineage>
</organism>
<sequence>MIKIRHYSLLIILVLMSLLLVISCNPTSKLKDNGMRGAGIGVKRERAAQNDKDALKGKLKALLIGFGLSDEEKQIVYKIQEVLTNPDIGSGEDIKTYTDPEFYKLLEKLGALKIKGIVDNYLKVSDLQNEVKNAFNQAINNIADPDLKAYFQSKLASYQDGYALQLKKLFKDDNANVVYDAVTNGNYVAQVTRETKDHLNELRDMMDLYFGLDPEERGVIDRIRKLVTPSSVAKIRKPYKLRTVQEFFYLLNQLGVSKVKEIASVYRAYEVFREEGYKEISKSIERVDGAGLRSVLQQDLKYSHETYEVDIRGAFTKVMGGKVTDGSPNADDVYESVKQASYTSIFDNIKKEIQAILNYDAMARELKNFQVRALAYMISNIRQSELYAKILLSNLDVPKLKEIANFHTEIIESEDTAKKALASVADIKKKEALQVLFEQCVKDYHDYLELCFKQGKADFTTFYNKIMSGAYSARFNSIKSKALDLS</sequence>
<geneLocation type="plasmid" evidence="1">
    <name>unnamed</name>
</geneLocation>
<dbReference type="HOGENOM" id="CLU_020855_2_0_12"/>
<dbReference type="PROSITE" id="PS51257">
    <property type="entry name" value="PROKAR_LIPOPROTEIN"/>
    <property type="match status" value="1"/>
</dbReference>
<dbReference type="OrthoDB" id="351350at2"/>
<dbReference type="RefSeq" id="WP_025408538.1">
    <property type="nucleotide sequence ID" value="NZ_CP005747.1"/>
</dbReference>
<keyword evidence="1" id="KW-0614">Plasmid</keyword>
<dbReference type="EMBL" id="CP005747">
    <property type="protein sequence ID" value="AHH11194.1"/>
    <property type="molecule type" value="Genomic_DNA"/>
</dbReference>
<dbReference type="AlphaFoldDB" id="W5SVF3"/>
<dbReference type="NCBIfam" id="NF047534">
    <property type="entry name" value="lipo_BTA121_dup"/>
    <property type="match status" value="3"/>
</dbReference>
<accession>W5SVF3</accession>
<reference evidence="1" key="1">
    <citation type="submission" date="2013-04" db="EMBL/GenBank/DDBJ databases">
        <title>Comparative Genomics of Relapsing Fever Spirochetes.</title>
        <authorList>
            <person name="Schwan T.G."/>
            <person name="Raffel S.J."/>
            <person name="Porcella S.F."/>
            <person name="Martens C.A."/>
            <person name="Bruno D.P."/>
            <person name="Ricklefs S.M."/>
            <person name="Barbian K.B."/>
        </authorList>
    </citation>
    <scope>NUCLEOTIDE SEQUENCE</scope>
    <source>
        <strain evidence="1">Co53</strain>
        <plasmid evidence="1">unnamed</plasmid>
    </source>
</reference>